<dbReference type="Proteomes" id="UP000054342">
    <property type="component" value="Unassembled WGS sequence"/>
</dbReference>
<evidence type="ECO:0008006" key="3">
    <source>
        <dbReference type="Google" id="ProtNLM"/>
    </source>
</evidence>
<evidence type="ECO:0000313" key="1">
    <source>
        <dbReference type="EMBL" id="KIW53248.1"/>
    </source>
</evidence>
<organism evidence="1 2">
    <name type="scientific">Exophiala xenobiotica</name>
    <dbReference type="NCBI Taxonomy" id="348802"/>
    <lineage>
        <taxon>Eukaryota</taxon>
        <taxon>Fungi</taxon>
        <taxon>Dikarya</taxon>
        <taxon>Ascomycota</taxon>
        <taxon>Pezizomycotina</taxon>
        <taxon>Eurotiomycetes</taxon>
        <taxon>Chaetothyriomycetidae</taxon>
        <taxon>Chaetothyriales</taxon>
        <taxon>Herpotrichiellaceae</taxon>
        <taxon>Exophiala</taxon>
    </lineage>
</organism>
<dbReference type="OrthoDB" id="648861at2759"/>
<protein>
    <recommendedName>
        <fullName evidence="3">Transcription factor domain-containing protein</fullName>
    </recommendedName>
</protein>
<dbReference type="EMBL" id="KN847321">
    <property type="protein sequence ID" value="KIW53248.1"/>
    <property type="molecule type" value="Genomic_DNA"/>
</dbReference>
<gene>
    <name evidence="1" type="ORF">PV05_08837</name>
</gene>
<name>A0A0D2ECZ0_9EURO</name>
<keyword evidence="2" id="KW-1185">Reference proteome</keyword>
<accession>A0A0D2ECZ0</accession>
<dbReference type="RefSeq" id="XP_013313832.1">
    <property type="nucleotide sequence ID" value="XM_013458378.1"/>
</dbReference>
<sequence length="411" mass="46957">MVTDAPSLRGNAYQDWWDDLQNTAPEMPAVLLPWETQTVPAYPTQTPECEDKSEPTVPSVTPEKSLLNFATTSQVWEPPQIRELFLPYSSSATCVQWRILDHYTTCLSSTLTVKKSQWSFFSYMTRLVERTPTSPLRNSVLAWAGTHIGLTDSSIAQVVQDHYVAASKQVLTMTADTLTKGSMVTKGMTARRSDMMTMVLLSFFSLCQRDIMTCDCKMFRRHMLALRNLIFDHWRKFRESLNSVGLRILLWLSYLEVRALIWTPSELFNEPKHPSIIEFLGRNENLHQLYRKSRSYLREAFGADYPSSELRDDMLQDAANSKWLDLMLLTSRIASLKWNGEAKDCNGSMIEVVDERAVRELQADLAEINEDCELSLQSYEDGGTIVVSRSSYHWLNLRMAHNCSLSCSTGL</sequence>
<dbReference type="AlphaFoldDB" id="A0A0D2ECZ0"/>
<evidence type="ECO:0000313" key="2">
    <source>
        <dbReference type="Proteomes" id="UP000054342"/>
    </source>
</evidence>
<dbReference type="GeneID" id="25330745"/>
<proteinExistence type="predicted"/>
<reference evidence="1 2" key="1">
    <citation type="submission" date="2015-01" db="EMBL/GenBank/DDBJ databases">
        <title>The Genome Sequence of Exophiala xenobiotica CBS118157.</title>
        <authorList>
            <consortium name="The Broad Institute Genomics Platform"/>
            <person name="Cuomo C."/>
            <person name="de Hoog S."/>
            <person name="Gorbushina A."/>
            <person name="Stielow B."/>
            <person name="Teixiera M."/>
            <person name="Abouelleil A."/>
            <person name="Chapman S.B."/>
            <person name="Priest M."/>
            <person name="Young S.K."/>
            <person name="Wortman J."/>
            <person name="Nusbaum C."/>
            <person name="Birren B."/>
        </authorList>
    </citation>
    <scope>NUCLEOTIDE SEQUENCE [LARGE SCALE GENOMIC DNA]</scope>
    <source>
        <strain evidence="1 2">CBS 118157</strain>
    </source>
</reference>
<dbReference type="HOGENOM" id="CLU_669084_0_0_1"/>